<evidence type="ECO:0000313" key="4">
    <source>
        <dbReference type="Proteomes" id="UP000694551"/>
    </source>
</evidence>
<reference evidence="3" key="1">
    <citation type="submission" date="2025-08" db="UniProtKB">
        <authorList>
            <consortium name="Ensembl"/>
        </authorList>
    </citation>
    <scope>IDENTIFICATION</scope>
</reference>
<dbReference type="GO" id="GO:0005737">
    <property type="term" value="C:cytoplasm"/>
    <property type="evidence" value="ECO:0007669"/>
    <property type="project" value="TreeGrafter"/>
</dbReference>
<dbReference type="AlphaFoldDB" id="A0A8D0FII4"/>
<dbReference type="InterPro" id="IPR050802">
    <property type="entry name" value="EF-GSTs"/>
</dbReference>
<accession>A0A8D0FII4</accession>
<dbReference type="PANTHER" id="PTHR43986:SF1">
    <property type="entry name" value="ELONGATION FACTOR 1-GAMMA"/>
    <property type="match status" value="1"/>
</dbReference>
<protein>
    <submittedName>
        <fullName evidence="3">Eukaryotic translation elongation factor 1 gamma</fullName>
    </submittedName>
</protein>
<sequence>ATELAKEEVRRVLGVLDTHLRTQTFLVGERVSLADITVVCALLWLYKQVLEPSFRQPFVNVNRWFVTCLNQPQFKAVLGEVQLCEKMAQFDAKKFAETQPRKEPPRKEKPPREEKKKEEKKVAPEEELDECEQALAAEPKAKDPFAHLPKRWGHGGGLGRGFGVI</sequence>
<evidence type="ECO:0000313" key="3">
    <source>
        <dbReference type="Ensembl" id="ENSSOCP00000016266.1"/>
    </source>
</evidence>
<dbReference type="Proteomes" id="UP000694551">
    <property type="component" value="Unplaced"/>
</dbReference>
<dbReference type="SUPFAM" id="SSF47616">
    <property type="entry name" value="GST C-terminal domain-like"/>
    <property type="match status" value="1"/>
</dbReference>
<feature type="region of interest" description="Disordered" evidence="1">
    <location>
        <begin position="94"/>
        <end position="165"/>
    </location>
</feature>
<organism evidence="3 4">
    <name type="scientific">Strix occidentalis caurina</name>
    <name type="common">northern spotted owl</name>
    <dbReference type="NCBI Taxonomy" id="311401"/>
    <lineage>
        <taxon>Eukaryota</taxon>
        <taxon>Metazoa</taxon>
        <taxon>Chordata</taxon>
        <taxon>Craniata</taxon>
        <taxon>Vertebrata</taxon>
        <taxon>Euteleostomi</taxon>
        <taxon>Archelosauria</taxon>
        <taxon>Archosauria</taxon>
        <taxon>Dinosauria</taxon>
        <taxon>Saurischia</taxon>
        <taxon>Theropoda</taxon>
        <taxon>Coelurosauria</taxon>
        <taxon>Aves</taxon>
        <taxon>Neognathae</taxon>
        <taxon>Neoaves</taxon>
        <taxon>Telluraves</taxon>
        <taxon>Strigiformes</taxon>
        <taxon>Strigidae</taxon>
        <taxon>Strix</taxon>
    </lineage>
</organism>
<dbReference type="GO" id="GO:0005634">
    <property type="term" value="C:nucleus"/>
    <property type="evidence" value="ECO:0007669"/>
    <property type="project" value="TreeGrafter"/>
</dbReference>
<feature type="compositionally biased region" description="Gly residues" evidence="1">
    <location>
        <begin position="154"/>
        <end position="165"/>
    </location>
</feature>
<dbReference type="PANTHER" id="PTHR43986">
    <property type="entry name" value="ELONGATION FACTOR 1-GAMMA"/>
    <property type="match status" value="1"/>
</dbReference>
<evidence type="ECO:0000259" key="2">
    <source>
        <dbReference type="PROSITE" id="PS50405"/>
    </source>
</evidence>
<dbReference type="InterPro" id="IPR036282">
    <property type="entry name" value="Glutathione-S-Trfase_C_sf"/>
</dbReference>
<dbReference type="InterPro" id="IPR010987">
    <property type="entry name" value="Glutathione-S-Trfase_C-like"/>
</dbReference>
<dbReference type="Ensembl" id="ENSSOCT00000016686.1">
    <property type="protein sequence ID" value="ENSSOCP00000016266.1"/>
    <property type="gene ID" value="ENSSOCG00000012245.1"/>
</dbReference>
<dbReference type="Pfam" id="PF00043">
    <property type="entry name" value="GST_C"/>
    <property type="match status" value="1"/>
</dbReference>
<dbReference type="GO" id="GO:0006414">
    <property type="term" value="P:translational elongation"/>
    <property type="evidence" value="ECO:0007669"/>
    <property type="project" value="TreeGrafter"/>
</dbReference>
<feature type="compositionally biased region" description="Basic and acidic residues" evidence="1">
    <location>
        <begin position="94"/>
        <end position="124"/>
    </location>
</feature>
<reference evidence="3" key="2">
    <citation type="submission" date="2025-09" db="UniProtKB">
        <authorList>
            <consortium name="Ensembl"/>
        </authorList>
    </citation>
    <scope>IDENTIFICATION</scope>
</reference>
<dbReference type="Gene3D" id="1.20.1050.10">
    <property type="match status" value="1"/>
</dbReference>
<dbReference type="CDD" id="cd03181">
    <property type="entry name" value="GST_C_EF1Bgamma_like"/>
    <property type="match status" value="1"/>
</dbReference>
<proteinExistence type="predicted"/>
<dbReference type="InterPro" id="IPR004046">
    <property type="entry name" value="GST_C"/>
</dbReference>
<dbReference type="PROSITE" id="PS50405">
    <property type="entry name" value="GST_CTER"/>
    <property type="match status" value="1"/>
</dbReference>
<dbReference type="FunFam" id="1.20.1050.10:FF:000006">
    <property type="entry name" value="Elongation factor 1 gamma"/>
    <property type="match status" value="1"/>
</dbReference>
<evidence type="ECO:0000256" key="1">
    <source>
        <dbReference type="SAM" id="MobiDB-lite"/>
    </source>
</evidence>
<keyword evidence="4" id="KW-1185">Reference proteome</keyword>
<name>A0A8D0FII4_STROC</name>
<feature type="domain" description="GST C-terminal" evidence="2">
    <location>
        <begin position="1"/>
        <end position="95"/>
    </location>
</feature>